<comment type="caution">
    <text evidence="2">The sequence shown here is derived from an EMBL/GenBank/DDBJ whole genome shotgun (WGS) entry which is preliminary data.</text>
</comment>
<feature type="region of interest" description="Disordered" evidence="1">
    <location>
        <begin position="278"/>
        <end position="340"/>
    </location>
</feature>
<accession>A0AAV5HQI3</accession>
<dbReference type="Proteomes" id="UP001054252">
    <property type="component" value="Unassembled WGS sequence"/>
</dbReference>
<proteinExistence type="predicted"/>
<evidence type="ECO:0000313" key="2">
    <source>
        <dbReference type="EMBL" id="GKU88007.1"/>
    </source>
</evidence>
<protein>
    <submittedName>
        <fullName evidence="2">Uncharacterized protein</fullName>
    </submittedName>
</protein>
<dbReference type="AlphaFoldDB" id="A0AAV5HQI3"/>
<dbReference type="EMBL" id="BPVZ01000002">
    <property type="protein sequence ID" value="GKU88007.1"/>
    <property type="molecule type" value="Genomic_DNA"/>
</dbReference>
<reference evidence="2 3" key="1">
    <citation type="journal article" date="2021" name="Commun. Biol.">
        <title>The genome of Shorea leprosula (Dipterocarpaceae) highlights the ecological relevance of drought in aseasonal tropical rainforests.</title>
        <authorList>
            <person name="Ng K.K.S."/>
            <person name="Kobayashi M.J."/>
            <person name="Fawcett J.A."/>
            <person name="Hatakeyama M."/>
            <person name="Paape T."/>
            <person name="Ng C.H."/>
            <person name="Ang C.C."/>
            <person name="Tnah L.H."/>
            <person name="Lee C.T."/>
            <person name="Nishiyama T."/>
            <person name="Sese J."/>
            <person name="O'Brien M.J."/>
            <person name="Copetti D."/>
            <person name="Mohd Noor M.I."/>
            <person name="Ong R.C."/>
            <person name="Putra M."/>
            <person name="Sireger I.Z."/>
            <person name="Indrioko S."/>
            <person name="Kosugi Y."/>
            <person name="Izuno A."/>
            <person name="Isagi Y."/>
            <person name="Lee S.L."/>
            <person name="Shimizu K.K."/>
        </authorList>
    </citation>
    <scope>NUCLEOTIDE SEQUENCE [LARGE SCALE GENOMIC DNA]</scope>
    <source>
        <strain evidence="2">214</strain>
    </source>
</reference>
<evidence type="ECO:0000256" key="1">
    <source>
        <dbReference type="SAM" id="MobiDB-lite"/>
    </source>
</evidence>
<feature type="compositionally biased region" description="Polar residues" evidence="1">
    <location>
        <begin position="281"/>
        <end position="292"/>
    </location>
</feature>
<feature type="region of interest" description="Disordered" evidence="1">
    <location>
        <begin position="77"/>
        <end position="97"/>
    </location>
</feature>
<sequence>MELGDGPCNYNTPAMVESLDTNTALPMLEHSVDLPLVPEKNSSSDDYVGNIELSHNTIEEGITQVAGVHAVAPITKKPKGDKLSLSPQGKVSEMHADSELKKLTGDEERQTEHGAVKYNSTISSALPVEIENLMPIEKDQESGMSEELPAGVRGDKQAIPESKKYEELETVKDVASQGGEGESNMITDATSPIDEAFAVSKSDKQLQNADSGEWMKVQVEQPQEEYVINNDEFTVVHEPDEEKEVIFEENEEDNVHQWITYAENKEVELEIKMESQEPEYTISNTENAQLPSETAEVEVPAGTHGSSEPIEEANQSGVSFTVSTPTTQMSNGDRNTVMETDMKLLEENKRLREMMGKLMEAGKGQPSTPNIPSSLPC</sequence>
<organism evidence="2 3">
    <name type="scientific">Rubroshorea leprosula</name>
    <dbReference type="NCBI Taxonomy" id="152421"/>
    <lineage>
        <taxon>Eukaryota</taxon>
        <taxon>Viridiplantae</taxon>
        <taxon>Streptophyta</taxon>
        <taxon>Embryophyta</taxon>
        <taxon>Tracheophyta</taxon>
        <taxon>Spermatophyta</taxon>
        <taxon>Magnoliopsida</taxon>
        <taxon>eudicotyledons</taxon>
        <taxon>Gunneridae</taxon>
        <taxon>Pentapetalae</taxon>
        <taxon>rosids</taxon>
        <taxon>malvids</taxon>
        <taxon>Malvales</taxon>
        <taxon>Dipterocarpaceae</taxon>
        <taxon>Rubroshorea</taxon>
    </lineage>
</organism>
<feature type="region of interest" description="Disordered" evidence="1">
    <location>
        <begin position="169"/>
        <end position="188"/>
    </location>
</feature>
<gene>
    <name evidence="2" type="ORF">SLEP1_g2321</name>
</gene>
<keyword evidence="3" id="KW-1185">Reference proteome</keyword>
<feature type="compositionally biased region" description="Polar residues" evidence="1">
    <location>
        <begin position="313"/>
        <end position="338"/>
    </location>
</feature>
<evidence type="ECO:0000313" key="3">
    <source>
        <dbReference type="Proteomes" id="UP001054252"/>
    </source>
</evidence>
<name>A0AAV5HQI3_9ROSI</name>